<reference evidence="2" key="1">
    <citation type="submission" date="2021-01" db="EMBL/GenBank/DDBJ databases">
        <title>YIM 132084 draft genome.</title>
        <authorList>
            <person name="An D."/>
        </authorList>
    </citation>
    <scope>NUCLEOTIDE SEQUENCE</scope>
    <source>
        <strain evidence="2">YIM 132084</strain>
    </source>
</reference>
<proteinExistence type="predicted"/>
<name>A0A938YEW0_9ACTN</name>
<organism evidence="2 3">
    <name type="scientific">Nakamurella leprariae</name>
    <dbReference type="NCBI Taxonomy" id="2803911"/>
    <lineage>
        <taxon>Bacteria</taxon>
        <taxon>Bacillati</taxon>
        <taxon>Actinomycetota</taxon>
        <taxon>Actinomycetes</taxon>
        <taxon>Nakamurellales</taxon>
        <taxon>Nakamurellaceae</taxon>
        <taxon>Nakamurella</taxon>
    </lineage>
</organism>
<dbReference type="RefSeq" id="WP_205259835.1">
    <property type="nucleotide sequence ID" value="NZ_JAERWK010000008.1"/>
</dbReference>
<evidence type="ECO:0000313" key="2">
    <source>
        <dbReference type="EMBL" id="MBM9466889.1"/>
    </source>
</evidence>
<gene>
    <name evidence="2" type="ORF">JL106_06285</name>
</gene>
<comment type="caution">
    <text evidence="2">The sequence shown here is derived from an EMBL/GenBank/DDBJ whole genome shotgun (WGS) entry which is preliminary data.</text>
</comment>
<feature type="domain" description="DinB-like" evidence="1">
    <location>
        <begin position="10"/>
        <end position="159"/>
    </location>
</feature>
<sequence length="176" mass="20297">MTWNDELLEQLTWHWEHQLRPRLDGLTDAEYLWEPVRPSWNVHPRPDGPPTIDFEYPEPVPTPVTTIAWQFGHLLVGILGARSATYFDGPPVDYFSYDYPTTAADALARLDEAYTVWVAGVRSLGEDGLTRLCREEEFEQSTMAALVLHIHREVIHHGSVVSTLRDLYAWRDRLGR</sequence>
<dbReference type="Proteomes" id="UP000663792">
    <property type="component" value="Unassembled WGS sequence"/>
</dbReference>
<dbReference type="InterPro" id="IPR034660">
    <property type="entry name" value="DinB/YfiT-like"/>
</dbReference>
<dbReference type="EMBL" id="JAERWK010000008">
    <property type="protein sequence ID" value="MBM9466889.1"/>
    <property type="molecule type" value="Genomic_DNA"/>
</dbReference>
<dbReference type="InterPro" id="IPR024775">
    <property type="entry name" value="DinB-like"/>
</dbReference>
<dbReference type="SUPFAM" id="SSF109854">
    <property type="entry name" value="DinB/YfiT-like putative metalloenzymes"/>
    <property type="match status" value="1"/>
</dbReference>
<protein>
    <submittedName>
        <fullName evidence="2">DinB family protein</fullName>
    </submittedName>
</protein>
<evidence type="ECO:0000259" key="1">
    <source>
        <dbReference type="Pfam" id="PF12867"/>
    </source>
</evidence>
<dbReference type="Pfam" id="PF12867">
    <property type="entry name" value="DinB_2"/>
    <property type="match status" value="1"/>
</dbReference>
<keyword evidence="3" id="KW-1185">Reference proteome</keyword>
<evidence type="ECO:0000313" key="3">
    <source>
        <dbReference type="Proteomes" id="UP000663792"/>
    </source>
</evidence>
<accession>A0A938YEW0</accession>
<dbReference type="AlphaFoldDB" id="A0A938YEW0"/>